<evidence type="ECO:0000313" key="8">
    <source>
        <dbReference type="Proteomes" id="UP000268162"/>
    </source>
</evidence>
<evidence type="ECO:0000313" key="7">
    <source>
        <dbReference type="EMBL" id="RKP34241.1"/>
    </source>
</evidence>
<name>A0A4P9ZNQ0_9FUNG</name>
<dbReference type="PANTHER" id="PTHR10887:SF322">
    <property type="entry name" value="HELICASE MOV-10"/>
    <property type="match status" value="1"/>
</dbReference>
<dbReference type="InterPro" id="IPR041679">
    <property type="entry name" value="DNA2/NAM7-like_C"/>
</dbReference>
<keyword evidence="8" id="KW-1185">Reference proteome</keyword>
<evidence type="ECO:0000256" key="1">
    <source>
        <dbReference type="ARBA" id="ARBA00007913"/>
    </source>
</evidence>
<dbReference type="GO" id="GO:0005694">
    <property type="term" value="C:chromosome"/>
    <property type="evidence" value="ECO:0007669"/>
    <property type="project" value="UniProtKB-ARBA"/>
</dbReference>
<dbReference type="GO" id="GO:0005524">
    <property type="term" value="F:ATP binding"/>
    <property type="evidence" value="ECO:0007669"/>
    <property type="project" value="UniProtKB-KW"/>
</dbReference>
<evidence type="ECO:0000256" key="3">
    <source>
        <dbReference type="ARBA" id="ARBA00022801"/>
    </source>
</evidence>
<dbReference type="GO" id="GO:0016787">
    <property type="term" value="F:hydrolase activity"/>
    <property type="evidence" value="ECO:0007669"/>
    <property type="project" value="UniProtKB-KW"/>
</dbReference>
<keyword evidence="4" id="KW-0347">Helicase</keyword>
<dbReference type="CDD" id="cd18808">
    <property type="entry name" value="SF1_C_Upf1"/>
    <property type="match status" value="1"/>
</dbReference>
<dbReference type="Proteomes" id="UP000268162">
    <property type="component" value="Unassembled WGS sequence"/>
</dbReference>
<accession>A0A4P9ZNQ0</accession>
<dbReference type="STRING" id="215637.A0A4P9ZNQ0"/>
<dbReference type="GO" id="GO:0035194">
    <property type="term" value="P:regulatory ncRNA-mediated post-transcriptional gene silencing"/>
    <property type="evidence" value="ECO:0007669"/>
    <property type="project" value="TreeGrafter"/>
</dbReference>
<keyword evidence="5" id="KW-0067">ATP-binding</keyword>
<dbReference type="GO" id="GO:0005829">
    <property type="term" value="C:cytosol"/>
    <property type="evidence" value="ECO:0007669"/>
    <property type="project" value="TreeGrafter"/>
</dbReference>
<feature type="domain" description="DNA2/NAM7 helicase-like C-terminal" evidence="6">
    <location>
        <begin position="1"/>
        <end position="165"/>
    </location>
</feature>
<feature type="non-terminal residue" evidence="7">
    <location>
        <position position="1"/>
    </location>
</feature>
<dbReference type="InterPro" id="IPR027417">
    <property type="entry name" value="P-loop_NTPase"/>
</dbReference>
<keyword evidence="2" id="KW-0547">Nucleotide-binding</keyword>
<dbReference type="InterPro" id="IPR045055">
    <property type="entry name" value="DNA2/NAM7-like"/>
</dbReference>
<evidence type="ECO:0000256" key="5">
    <source>
        <dbReference type="ARBA" id="ARBA00022840"/>
    </source>
</evidence>
<evidence type="ECO:0000256" key="4">
    <source>
        <dbReference type="ARBA" id="ARBA00022806"/>
    </source>
</evidence>
<dbReference type="GO" id="GO:0004386">
    <property type="term" value="F:helicase activity"/>
    <property type="evidence" value="ECO:0007669"/>
    <property type="project" value="UniProtKB-KW"/>
</dbReference>
<dbReference type="InterPro" id="IPR047187">
    <property type="entry name" value="SF1_C_Upf1"/>
</dbReference>
<dbReference type="FunFam" id="3.40.50.300:FF:000326">
    <property type="entry name" value="P-loop containing nucleoside triphosphate hydrolase"/>
    <property type="match status" value="1"/>
</dbReference>
<comment type="similarity">
    <text evidence="1">Belongs to the DNA2/NAM7 helicase family.</text>
</comment>
<protein>
    <submittedName>
        <fullName evidence="7">AAA domain-containing protein</fullName>
    </submittedName>
</protein>
<dbReference type="Pfam" id="PF13087">
    <property type="entry name" value="AAA_12"/>
    <property type="match status" value="1"/>
</dbReference>
<gene>
    <name evidence="7" type="ORF">BJ085DRAFT_11017</name>
</gene>
<proteinExistence type="inferred from homology"/>
<organism evidence="7 8">
    <name type="scientific">Dimargaris cristalligena</name>
    <dbReference type="NCBI Taxonomy" id="215637"/>
    <lineage>
        <taxon>Eukaryota</taxon>
        <taxon>Fungi</taxon>
        <taxon>Fungi incertae sedis</taxon>
        <taxon>Zoopagomycota</taxon>
        <taxon>Kickxellomycotina</taxon>
        <taxon>Dimargaritomycetes</taxon>
        <taxon>Dimargaritales</taxon>
        <taxon>Dimargaritaceae</taxon>
        <taxon>Dimargaris</taxon>
    </lineage>
</organism>
<reference evidence="8" key="1">
    <citation type="journal article" date="2018" name="Nat. Microbiol.">
        <title>Leveraging single-cell genomics to expand the fungal tree of life.</title>
        <authorList>
            <person name="Ahrendt S.R."/>
            <person name="Quandt C.A."/>
            <person name="Ciobanu D."/>
            <person name="Clum A."/>
            <person name="Salamov A."/>
            <person name="Andreopoulos B."/>
            <person name="Cheng J.F."/>
            <person name="Woyke T."/>
            <person name="Pelin A."/>
            <person name="Henrissat B."/>
            <person name="Reynolds N.K."/>
            <person name="Benny G.L."/>
            <person name="Smith M.E."/>
            <person name="James T.Y."/>
            <person name="Grigoriev I.V."/>
        </authorList>
    </citation>
    <scope>NUCLEOTIDE SEQUENCE [LARGE SCALE GENOMIC DNA]</scope>
    <source>
        <strain evidence="8">RSA 468</strain>
    </source>
</reference>
<dbReference type="PANTHER" id="PTHR10887">
    <property type="entry name" value="DNA2/NAM7 HELICASE FAMILY"/>
    <property type="match status" value="1"/>
</dbReference>
<sequence length="178" mass="19693">YRCHPAIAETCNDLFYQGKLKHGVGPSDRPALLTGLPPVCFVDVTGKECQKPYSKSYYNVQEITAILRLLAAVLHNAPDTASVGVIALYKEQADRLSSGIEQLSLAQTQRSRIQISTVDAFQGSEKDVIILSCVRSDQIGFIQSPQRINVALSRAKHHLVVFGHQPLLLKNDLWRAIL</sequence>
<feature type="non-terminal residue" evidence="7">
    <location>
        <position position="178"/>
    </location>
</feature>
<dbReference type="SUPFAM" id="SSF52540">
    <property type="entry name" value="P-loop containing nucleoside triphosphate hydrolases"/>
    <property type="match status" value="1"/>
</dbReference>
<dbReference type="Gene3D" id="3.40.50.300">
    <property type="entry name" value="P-loop containing nucleotide triphosphate hydrolases"/>
    <property type="match status" value="1"/>
</dbReference>
<evidence type="ECO:0000256" key="2">
    <source>
        <dbReference type="ARBA" id="ARBA00022741"/>
    </source>
</evidence>
<dbReference type="AlphaFoldDB" id="A0A4P9ZNQ0"/>
<evidence type="ECO:0000259" key="6">
    <source>
        <dbReference type="Pfam" id="PF13087"/>
    </source>
</evidence>
<keyword evidence="3" id="KW-0378">Hydrolase</keyword>
<dbReference type="EMBL" id="ML003291">
    <property type="protein sequence ID" value="RKP34241.1"/>
    <property type="molecule type" value="Genomic_DNA"/>
</dbReference>